<evidence type="ECO:0000313" key="2">
    <source>
        <dbReference type="Proteomes" id="UP000031443"/>
    </source>
</evidence>
<organism evidence="1 2">
    <name type="scientific">Chelonia mydas</name>
    <name type="common">Green sea-turtle</name>
    <name type="synonym">Chelonia agassizi</name>
    <dbReference type="NCBI Taxonomy" id="8469"/>
    <lineage>
        <taxon>Eukaryota</taxon>
        <taxon>Metazoa</taxon>
        <taxon>Chordata</taxon>
        <taxon>Craniata</taxon>
        <taxon>Vertebrata</taxon>
        <taxon>Euteleostomi</taxon>
        <taxon>Archelosauria</taxon>
        <taxon>Testudinata</taxon>
        <taxon>Testudines</taxon>
        <taxon>Cryptodira</taxon>
        <taxon>Durocryptodira</taxon>
        <taxon>Americhelydia</taxon>
        <taxon>Chelonioidea</taxon>
        <taxon>Cheloniidae</taxon>
        <taxon>Chelonia</taxon>
    </lineage>
</organism>
<protein>
    <submittedName>
        <fullName evidence="1">Uncharacterized protein</fullName>
    </submittedName>
</protein>
<sequence length="86" mass="9274">MVPLTGEGPWVTQVTLAHSEAAQKQDVRKYLAAEDMSFVAKGNRISIAALEQLPCHSTKLPVVLEQSSIIQKLLAETLCGPSAMLI</sequence>
<dbReference type="AlphaFoldDB" id="M7BCX9"/>
<accession>M7BCX9</accession>
<keyword evidence="2" id="KW-1185">Reference proteome</keyword>
<evidence type="ECO:0000313" key="1">
    <source>
        <dbReference type="EMBL" id="EMP29998.1"/>
    </source>
</evidence>
<dbReference type="Proteomes" id="UP000031443">
    <property type="component" value="Unassembled WGS sequence"/>
</dbReference>
<dbReference type="EMBL" id="KB552681">
    <property type="protein sequence ID" value="EMP29998.1"/>
    <property type="molecule type" value="Genomic_DNA"/>
</dbReference>
<reference evidence="2" key="1">
    <citation type="journal article" date="2013" name="Nat. Genet.">
        <title>The draft genomes of soft-shell turtle and green sea turtle yield insights into the development and evolution of the turtle-specific body plan.</title>
        <authorList>
            <person name="Wang Z."/>
            <person name="Pascual-Anaya J."/>
            <person name="Zadissa A."/>
            <person name="Li W."/>
            <person name="Niimura Y."/>
            <person name="Huang Z."/>
            <person name="Li C."/>
            <person name="White S."/>
            <person name="Xiong Z."/>
            <person name="Fang D."/>
            <person name="Wang B."/>
            <person name="Ming Y."/>
            <person name="Chen Y."/>
            <person name="Zheng Y."/>
            <person name="Kuraku S."/>
            <person name="Pignatelli M."/>
            <person name="Herrero J."/>
            <person name="Beal K."/>
            <person name="Nozawa M."/>
            <person name="Li Q."/>
            <person name="Wang J."/>
            <person name="Zhang H."/>
            <person name="Yu L."/>
            <person name="Shigenobu S."/>
            <person name="Wang J."/>
            <person name="Liu J."/>
            <person name="Flicek P."/>
            <person name="Searle S."/>
            <person name="Wang J."/>
            <person name="Kuratani S."/>
            <person name="Yin Y."/>
            <person name="Aken B."/>
            <person name="Zhang G."/>
            <person name="Irie N."/>
        </authorList>
    </citation>
    <scope>NUCLEOTIDE SEQUENCE [LARGE SCALE GENOMIC DNA]</scope>
</reference>
<name>M7BCX9_CHEMY</name>
<gene>
    <name evidence="1" type="ORF">UY3_12892</name>
</gene>
<proteinExistence type="predicted"/>